<dbReference type="JaponicusDB" id="SJAG_02012">
    <property type="gene designation" value="gyp51"/>
</dbReference>
<organism evidence="4 6">
    <name type="scientific">Schizosaccharomyces japonicus (strain yFS275 / FY16936)</name>
    <name type="common">Fission yeast</name>
    <dbReference type="NCBI Taxonomy" id="402676"/>
    <lineage>
        <taxon>Eukaryota</taxon>
        <taxon>Fungi</taxon>
        <taxon>Dikarya</taxon>
        <taxon>Ascomycota</taxon>
        <taxon>Taphrinomycotina</taxon>
        <taxon>Schizosaccharomycetes</taxon>
        <taxon>Schizosaccharomycetales</taxon>
        <taxon>Schizosaccharomycetaceae</taxon>
        <taxon>Schizosaccharomyces</taxon>
    </lineage>
</organism>
<dbReference type="SMART" id="SM00164">
    <property type="entry name" value="TBC"/>
    <property type="match status" value="1"/>
</dbReference>
<dbReference type="PROSITE" id="PS50086">
    <property type="entry name" value="TBC_RABGAP"/>
    <property type="match status" value="1"/>
</dbReference>
<dbReference type="GO" id="GO:0031267">
    <property type="term" value="F:small GTPase binding"/>
    <property type="evidence" value="ECO:0000318"/>
    <property type="project" value="GO_Central"/>
</dbReference>
<dbReference type="Pfam" id="PF23436">
    <property type="entry name" value="RabGap-TBC_2"/>
    <property type="match status" value="1"/>
</dbReference>
<evidence type="ECO:0000259" key="3">
    <source>
        <dbReference type="PROSITE" id="PS50086"/>
    </source>
</evidence>
<dbReference type="eggNOG" id="KOG1102">
    <property type="taxonomic scope" value="Eukaryota"/>
</dbReference>
<evidence type="ECO:0000313" key="5">
    <source>
        <dbReference type="JaponicusDB" id="SJAG_02012"/>
    </source>
</evidence>
<dbReference type="Gene3D" id="1.10.472.80">
    <property type="entry name" value="Ypt/Rab-GAP domain of gyp1p, domain 3"/>
    <property type="match status" value="1"/>
</dbReference>
<dbReference type="STRING" id="402676.B6JZH2"/>
<reference evidence="4 6" key="1">
    <citation type="journal article" date="2011" name="Science">
        <title>Comparative functional genomics of the fission yeasts.</title>
        <authorList>
            <person name="Rhind N."/>
            <person name="Chen Z."/>
            <person name="Yassour M."/>
            <person name="Thompson D.A."/>
            <person name="Haas B.J."/>
            <person name="Habib N."/>
            <person name="Wapinski I."/>
            <person name="Roy S."/>
            <person name="Lin M.F."/>
            <person name="Heiman D.I."/>
            <person name="Young S.K."/>
            <person name="Furuya K."/>
            <person name="Guo Y."/>
            <person name="Pidoux A."/>
            <person name="Chen H.M."/>
            <person name="Robbertse B."/>
            <person name="Goldberg J.M."/>
            <person name="Aoki K."/>
            <person name="Bayne E.H."/>
            <person name="Berlin A.M."/>
            <person name="Desjardins C.A."/>
            <person name="Dobbs E."/>
            <person name="Dukaj L."/>
            <person name="Fan L."/>
            <person name="FitzGerald M.G."/>
            <person name="French C."/>
            <person name="Gujja S."/>
            <person name="Hansen K."/>
            <person name="Keifenheim D."/>
            <person name="Levin J.Z."/>
            <person name="Mosher R.A."/>
            <person name="Mueller C.A."/>
            <person name="Pfiffner J."/>
            <person name="Priest M."/>
            <person name="Russ C."/>
            <person name="Smialowska A."/>
            <person name="Swoboda P."/>
            <person name="Sykes S.M."/>
            <person name="Vaughn M."/>
            <person name="Vengrova S."/>
            <person name="Yoder R."/>
            <person name="Zeng Q."/>
            <person name="Allshire R."/>
            <person name="Baulcombe D."/>
            <person name="Birren B.W."/>
            <person name="Brown W."/>
            <person name="Ekwall K."/>
            <person name="Kellis M."/>
            <person name="Leatherwood J."/>
            <person name="Levin H."/>
            <person name="Margalit H."/>
            <person name="Martienssen R."/>
            <person name="Nieduszynski C.A."/>
            <person name="Spatafora J.W."/>
            <person name="Friedman N."/>
            <person name="Dalgaard J.Z."/>
            <person name="Baumann P."/>
            <person name="Niki H."/>
            <person name="Regev A."/>
            <person name="Nusbaum C."/>
        </authorList>
    </citation>
    <scope>NUCLEOTIDE SEQUENCE [LARGE SCALE GENOMIC DNA]</scope>
    <source>
        <strain evidence="6">yFS275 / FY16936</strain>
    </source>
</reference>
<feature type="compositionally biased region" description="Polar residues" evidence="2">
    <location>
        <begin position="157"/>
        <end position="169"/>
    </location>
</feature>
<feature type="domain" description="Rab-GAP TBC" evidence="3">
    <location>
        <begin position="580"/>
        <end position="775"/>
    </location>
</feature>
<feature type="coiled-coil region" evidence="1">
    <location>
        <begin position="859"/>
        <end position="971"/>
    </location>
</feature>
<dbReference type="InterPro" id="IPR000195">
    <property type="entry name" value="Rab-GAP-TBC_dom"/>
</dbReference>
<protein>
    <submittedName>
        <fullName evidence="4">GTPase activating protein Gyp51</fullName>
    </submittedName>
</protein>
<dbReference type="AlphaFoldDB" id="B6JZH2"/>
<proteinExistence type="predicted"/>
<feature type="compositionally biased region" description="Polar residues" evidence="2">
    <location>
        <begin position="200"/>
        <end position="222"/>
    </location>
</feature>
<evidence type="ECO:0000313" key="4">
    <source>
        <dbReference type="EMBL" id="EEB06940.1"/>
    </source>
</evidence>
<feature type="compositionally biased region" description="Polar residues" evidence="2">
    <location>
        <begin position="108"/>
        <end position="125"/>
    </location>
</feature>
<dbReference type="HOGENOM" id="CLU_300376_0_0_1"/>
<keyword evidence="6" id="KW-1185">Reference proteome</keyword>
<feature type="region of interest" description="Disordered" evidence="2">
    <location>
        <begin position="143"/>
        <end position="223"/>
    </location>
</feature>
<dbReference type="Proteomes" id="UP000001744">
    <property type="component" value="Unassembled WGS sequence"/>
</dbReference>
<dbReference type="OrthoDB" id="295078at2759"/>
<dbReference type="GO" id="GO:0005096">
    <property type="term" value="F:GTPase activator activity"/>
    <property type="evidence" value="ECO:0000318"/>
    <property type="project" value="GO_Central"/>
</dbReference>
<keyword evidence="1" id="KW-0175">Coiled coil</keyword>
<dbReference type="OMA" id="CAYASEW"/>
<dbReference type="RefSeq" id="XP_002173233.1">
    <property type="nucleotide sequence ID" value="XM_002173197.2"/>
</dbReference>
<sequence length="997" mass="112279">MTLENDQILLGSGPQEQFNEASIMQMALTGNYSDTSFTDDDDFGDALAEQRDDPDRTSVTSKHAPKANPHSLPQTPPKARESPEPLKLSQHKEQFHEPPKHNQDEQHSQQMTGNRSTPVSSTANDDSFGLYELERLKELVDESSSSLLGLSEDDSLTQSPVDSISTNHSAPVIPPKNKSRRRKPRGQRASTGSEPIHESASMTERSSETGSIDAKFTQTSDVEVTRKDSWKSVAESYSTAAAAAASVAAAKNKSAVSSTQPREHVASGSINSFTSVVSTRTELREAFSDHEHYRQQDVVPEVANVHRLIEDKTVSPIPETSSTVSAVVNSPPAVKPATEVLPAAASPESKETFDKNQDTLYANEQQSSPVRPRSVPSLVNQVPVHDLFSRPKSTLNIQNEIMEMERMFNELKGATPKNVRTSTPNALNNKPPLPPRTEFIPNIVVHPASEANSTAPSSSGANDVFVPEPVTAKSAVPALATQEEIQSPTSTHIAANAHFVSDQEIEFPIHRLRCAFLYEFIKKQDKMEISVQYALHDMLEKSKVQLANADLFELLKQLLDRPLEVLVKQSEVLDSVLTSHTSPHVHTALWRIIRGLLNSRKDLHYRALSTEKCPSDKQICKDLSRTFSEETLGRFVSNTMKRGSAKEEPPHAVLHRVLKAYAVHDPAVGYTQGMSWIAGTLLLYLQEEEAFQAFVLLFEEYGLRSLFSPGMNGLSRLMYQFSRLLEDTMPRLAIHFYREQLDPCAYASEWFLTLFAYRFPLDLAAHIYDHVFVYGPNVLLYFALALLKQEERHLLKLRVAPLVSFLKEDIFQKFHANSQYGLLLMKLVRSFPLTNEQVNYYGRQFDDQYNMECKLQEELSALTEEHERLKRQMQELSHRKKALQTEHRRMSSLFTREVLDMKRNLGIQAHLRSEIEQLKESFKKQQRDIEEEFRGGMEAAIAENLDIMGVNQQLEDSLFEKEKTLAEAKVNLATLDGDYTVALQKWRRLQNTVASDV</sequence>
<evidence type="ECO:0000256" key="1">
    <source>
        <dbReference type="SAM" id="Coils"/>
    </source>
</evidence>
<feature type="compositionally biased region" description="Basic and acidic residues" evidence="2">
    <location>
        <begin position="78"/>
        <end position="107"/>
    </location>
</feature>
<name>B6JZH2_SCHJY</name>
<dbReference type="PANTHER" id="PTHR47219">
    <property type="entry name" value="RAB GTPASE-ACTIVATING PROTEIN 1-LIKE"/>
    <property type="match status" value="1"/>
</dbReference>
<evidence type="ECO:0000313" key="6">
    <source>
        <dbReference type="Proteomes" id="UP000001744"/>
    </source>
</evidence>
<accession>B6JZH2</accession>
<feature type="compositionally biased region" description="Basic residues" evidence="2">
    <location>
        <begin position="177"/>
        <end position="186"/>
    </location>
</feature>
<dbReference type="VEuPathDB" id="FungiDB:SJAG_02012"/>
<dbReference type="PANTHER" id="PTHR47219:SF9">
    <property type="entry name" value="GTPASE ACTIVATING PROTEIN AND CENTROSOME-ASSOCIATED, ISOFORM B"/>
    <property type="match status" value="1"/>
</dbReference>
<dbReference type="Gene3D" id="1.10.8.270">
    <property type="entry name" value="putative rabgap domain of human tbc1 domain family member 14 like domains"/>
    <property type="match status" value="1"/>
</dbReference>
<dbReference type="EMBL" id="KE651168">
    <property type="protein sequence ID" value="EEB06940.1"/>
    <property type="molecule type" value="Genomic_DNA"/>
</dbReference>
<gene>
    <name evidence="5" type="primary">gyp51</name>
    <name evidence="4" type="ORF">SJAG_02012</name>
</gene>
<dbReference type="InterPro" id="IPR035969">
    <property type="entry name" value="Rab-GAP_TBC_sf"/>
</dbReference>
<evidence type="ECO:0000256" key="2">
    <source>
        <dbReference type="SAM" id="MobiDB-lite"/>
    </source>
</evidence>
<feature type="region of interest" description="Disordered" evidence="2">
    <location>
        <begin position="32"/>
        <end position="126"/>
    </location>
</feature>
<feature type="region of interest" description="Disordered" evidence="2">
    <location>
        <begin position="415"/>
        <end position="436"/>
    </location>
</feature>
<dbReference type="SUPFAM" id="SSF47923">
    <property type="entry name" value="Ypt/Rab-GAP domain of gyp1p"/>
    <property type="match status" value="2"/>
</dbReference>
<dbReference type="GeneID" id="7047860"/>
<dbReference type="InterPro" id="IPR050302">
    <property type="entry name" value="Rab_GAP_TBC_domain"/>
</dbReference>